<proteinExistence type="predicted"/>
<comment type="caution">
    <text evidence="1">The sequence shown here is derived from an EMBL/GenBank/DDBJ whole genome shotgun (WGS) entry which is preliminary data.</text>
</comment>
<evidence type="ECO:0000313" key="2">
    <source>
        <dbReference type="Proteomes" id="UP000193689"/>
    </source>
</evidence>
<sequence length="154" mass="16848">MGSRINHPQRWCHSNSSLYRLMPSLPRCWLPLPLPRWQRRLGVEDREAARSVGVRGERISSILGKLGIASSSPSTTVDCVKPLSGGTNWASSPLGPATTALLAKGPWNSSSSHCDEAIIDEVIVKGIFLHSFLNTDVKWYVLDPLLATSNASRD</sequence>
<dbReference type="Proteomes" id="UP000193689">
    <property type="component" value="Unassembled WGS sequence"/>
</dbReference>
<dbReference type="GeneID" id="63781670"/>
<dbReference type="EMBL" id="MCFJ01000012">
    <property type="protein sequence ID" value="ORY60129.1"/>
    <property type="molecule type" value="Genomic_DNA"/>
</dbReference>
<dbReference type="RefSeq" id="XP_040712563.1">
    <property type="nucleotide sequence ID" value="XM_040865458.1"/>
</dbReference>
<protein>
    <submittedName>
        <fullName evidence="1">Uncharacterized protein</fullName>
    </submittedName>
</protein>
<name>A0A1Y2DLW0_9PEZI</name>
<keyword evidence="2" id="KW-1185">Reference proteome</keyword>
<accession>A0A1Y2DLW0</accession>
<reference evidence="1 2" key="1">
    <citation type="submission" date="2016-07" db="EMBL/GenBank/DDBJ databases">
        <title>Pervasive Adenine N6-methylation of Active Genes in Fungi.</title>
        <authorList>
            <consortium name="DOE Joint Genome Institute"/>
            <person name="Mondo S.J."/>
            <person name="Dannebaum R.O."/>
            <person name="Kuo R.C."/>
            <person name="Labutti K."/>
            <person name="Haridas S."/>
            <person name="Kuo A."/>
            <person name="Salamov A."/>
            <person name="Ahrendt S.R."/>
            <person name="Lipzen A."/>
            <person name="Sullivan W."/>
            <person name="Andreopoulos W.B."/>
            <person name="Clum A."/>
            <person name="Lindquist E."/>
            <person name="Daum C."/>
            <person name="Ramamoorthy G.K."/>
            <person name="Gryganskyi A."/>
            <person name="Culley D."/>
            <person name="Magnuson J.K."/>
            <person name="James T.Y."/>
            <person name="O'Malley M.A."/>
            <person name="Stajich J.E."/>
            <person name="Spatafora J.W."/>
            <person name="Visel A."/>
            <person name="Grigoriev I.V."/>
        </authorList>
    </citation>
    <scope>NUCLEOTIDE SEQUENCE [LARGE SCALE GENOMIC DNA]</scope>
    <source>
        <strain evidence="1 2">CBS 129021</strain>
    </source>
</reference>
<gene>
    <name evidence="1" type="ORF">BCR38DRAFT_54353</name>
</gene>
<organism evidence="1 2">
    <name type="scientific">Pseudomassariella vexata</name>
    <dbReference type="NCBI Taxonomy" id="1141098"/>
    <lineage>
        <taxon>Eukaryota</taxon>
        <taxon>Fungi</taxon>
        <taxon>Dikarya</taxon>
        <taxon>Ascomycota</taxon>
        <taxon>Pezizomycotina</taxon>
        <taxon>Sordariomycetes</taxon>
        <taxon>Xylariomycetidae</taxon>
        <taxon>Amphisphaeriales</taxon>
        <taxon>Pseudomassariaceae</taxon>
        <taxon>Pseudomassariella</taxon>
    </lineage>
</organism>
<evidence type="ECO:0000313" key="1">
    <source>
        <dbReference type="EMBL" id="ORY60129.1"/>
    </source>
</evidence>
<dbReference type="InParanoid" id="A0A1Y2DLW0"/>
<dbReference type="AlphaFoldDB" id="A0A1Y2DLW0"/>